<reference evidence="1" key="1">
    <citation type="submission" date="2019-12" db="EMBL/GenBank/DDBJ databases">
        <title>Genome sequencing and annotation of Brassica cretica.</title>
        <authorList>
            <person name="Studholme D.J."/>
            <person name="Sarris P."/>
        </authorList>
    </citation>
    <scope>NUCLEOTIDE SEQUENCE</scope>
    <source>
        <strain evidence="1">PFS-109/04</strain>
        <tissue evidence="1">Leaf</tissue>
    </source>
</reference>
<dbReference type="Proteomes" id="UP000712600">
    <property type="component" value="Unassembled WGS sequence"/>
</dbReference>
<sequence length="95" mass="10638">MASSSLNKNKEHDRSKSVNIIDDLAAKIDQLLKGNHGQYAGYQKNYQPRTYVLSQLQNNPPQMQKHQNTQSATSAPVAVPQDETKAMLQQMLQGQ</sequence>
<dbReference type="AlphaFoldDB" id="A0A8S9P870"/>
<evidence type="ECO:0000313" key="2">
    <source>
        <dbReference type="Proteomes" id="UP000712600"/>
    </source>
</evidence>
<gene>
    <name evidence="1" type="ORF">F2Q69_00004495</name>
</gene>
<protein>
    <submittedName>
        <fullName evidence="1">Uncharacterized protein</fullName>
    </submittedName>
</protein>
<comment type="caution">
    <text evidence="1">The sequence shown here is derived from an EMBL/GenBank/DDBJ whole genome shotgun (WGS) entry which is preliminary data.</text>
</comment>
<organism evidence="1 2">
    <name type="scientific">Brassica cretica</name>
    <name type="common">Mustard</name>
    <dbReference type="NCBI Taxonomy" id="69181"/>
    <lineage>
        <taxon>Eukaryota</taxon>
        <taxon>Viridiplantae</taxon>
        <taxon>Streptophyta</taxon>
        <taxon>Embryophyta</taxon>
        <taxon>Tracheophyta</taxon>
        <taxon>Spermatophyta</taxon>
        <taxon>Magnoliopsida</taxon>
        <taxon>eudicotyledons</taxon>
        <taxon>Gunneridae</taxon>
        <taxon>Pentapetalae</taxon>
        <taxon>rosids</taxon>
        <taxon>malvids</taxon>
        <taxon>Brassicales</taxon>
        <taxon>Brassicaceae</taxon>
        <taxon>Brassiceae</taxon>
        <taxon>Brassica</taxon>
    </lineage>
</organism>
<evidence type="ECO:0000313" key="1">
    <source>
        <dbReference type="EMBL" id="KAF3512286.1"/>
    </source>
</evidence>
<accession>A0A8S9P870</accession>
<proteinExistence type="predicted"/>
<dbReference type="EMBL" id="QGKX02001521">
    <property type="protein sequence ID" value="KAF3512286.1"/>
    <property type="molecule type" value="Genomic_DNA"/>
</dbReference>
<name>A0A8S9P870_BRACR</name>